<dbReference type="OrthoDB" id="1444010at2759"/>
<protein>
    <submittedName>
        <fullName evidence="1">Uncharacterized protein</fullName>
    </submittedName>
</protein>
<reference evidence="1" key="1">
    <citation type="submission" date="2018-05" db="EMBL/GenBank/DDBJ databases">
        <title>Draft genome of Mucuna pruriens seed.</title>
        <authorList>
            <person name="Nnadi N.E."/>
            <person name="Vos R."/>
            <person name="Hasami M.H."/>
            <person name="Devisetty U.K."/>
            <person name="Aguiy J.C."/>
        </authorList>
    </citation>
    <scope>NUCLEOTIDE SEQUENCE [LARGE SCALE GENOMIC DNA]</scope>
    <source>
        <strain evidence="1">JCA_2017</strain>
    </source>
</reference>
<gene>
    <name evidence="1" type="ORF">CR513_41199</name>
</gene>
<evidence type="ECO:0000313" key="2">
    <source>
        <dbReference type="Proteomes" id="UP000257109"/>
    </source>
</evidence>
<sequence length="96" mass="10967">MVVDNNNNFGGFLDAYAEATVDNFWTQPYVVDMSHVPSDLLVPAVVESEYFTPMYDDLWSQTYPKEQNYSHVQRLGVLRVSTVGKLSKDTPMYLIP</sequence>
<proteinExistence type="predicted"/>
<organism evidence="1 2">
    <name type="scientific">Mucuna pruriens</name>
    <name type="common">Velvet bean</name>
    <name type="synonym">Dolichos pruriens</name>
    <dbReference type="NCBI Taxonomy" id="157652"/>
    <lineage>
        <taxon>Eukaryota</taxon>
        <taxon>Viridiplantae</taxon>
        <taxon>Streptophyta</taxon>
        <taxon>Embryophyta</taxon>
        <taxon>Tracheophyta</taxon>
        <taxon>Spermatophyta</taxon>
        <taxon>Magnoliopsida</taxon>
        <taxon>eudicotyledons</taxon>
        <taxon>Gunneridae</taxon>
        <taxon>Pentapetalae</taxon>
        <taxon>rosids</taxon>
        <taxon>fabids</taxon>
        <taxon>Fabales</taxon>
        <taxon>Fabaceae</taxon>
        <taxon>Papilionoideae</taxon>
        <taxon>50 kb inversion clade</taxon>
        <taxon>NPAAA clade</taxon>
        <taxon>indigoferoid/millettioid clade</taxon>
        <taxon>Phaseoleae</taxon>
        <taxon>Mucuna</taxon>
    </lineage>
</organism>
<name>A0A371FJM0_MUCPR</name>
<keyword evidence="2" id="KW-1185">Reference proteome</keyword>
<feature type="non-terminal residue" evidence="1">
    <location>
        <position position="1"/>
    </location>
</feature>
<dbReference type="AlphaFoldDB" id="A0A371FJM0"/>
<dbReference type="EMBL" id="QJKJ01008846">
    <property type="protein sequence ID" value="RDX78515.1"/>
    <property type="molecule type" value="Genomic_DNA"/>
</dbReference>
<accession>A0A371FJM0</accession>
<dbReference type="Proteomes" id="UP000257109">
    <property type="component" value="Unassembled WGS sequence"/>
</dbReference>
<comment type="caution">
    <text evidence="1">The sequence shown here is derived from an EMBL/GenBank/DDBJ whole genome shotgun (WGS) entry which is preliminary data.</text>
</comment>
<evidence type="ECO:0000313" key="1">
    <source>
        <dbReference type="EMBL" id="RDX78515.1"/>
    </source>
</evidence>